<protein>
    <submittedName>
        <fullName evidence="3">Uncharacterized protein</fullName>
    </submittedName>
</protein>
<dbReference type="GO" id="GO:0004843">
    <property type="term" value="F:cysteine-type deubiquitinase activity"/>
    <property type="evidence" value="ECO:0007669"/>
    <property type="project" value="InterPro"/>
</dbReference>
<sequence>MSERNIINYILPSEKLSIPSNTNNSDIQICTSKQYIIPSDWYQQYESYKKGGNHPGKIPTSRFFDLDFKTIEELPTINSSFPFISLTKNLPKQITPFDYTIIDYHEWLILSNTFGSDGEVIYRPKRGSFRSISSPDFSNDTLRLETSDIILPLSARKNIERKSWRFEDFDLKIGSFDNKVSINTVGIVSSKIGLEGFSGSDGFNSSLQVLFSIKGVVEYFVQNSETGEFGNSEFLLKAAAIFTTVLYTYSGLVISEFLHKSCNVVEKDPGLVLQGLINKIDIELGCNNFLGDDVFNGVLTIENLCLNCSKLKVYQMKFNYLNFKPANTLEESLQSFFKTKTQLIYCSKCNKDTFIKKITKMSVYPNYFMIILKRWEEKRPPILNSCKFKRKLKINADYKLISVIAELNKKYVCYSKRKKAWYFYENEKYSKSSHHAVVDSYPYVLLYKKVI</sequence>
<dbReference type="PROSITE" id="PS50235">
    <property type="entry name" value="USP_3"/>
    <property type="match status" value="1"/>
</dbReference>
<gene>
    <name evidence="3" type="ORF">SteCoe_29481</name>
</gene>
<name>A0A1R2B5S6_9CILI</name>
<dbReference type="OrthoDB" id="447808at2759"/>
<accession>A0A1R2B5S6</accession>
<evidence type="ECO:0000313" key="4">
    <source>
        <dbReference type="Proteomes" id="UP000187209"/>
    </source>
</evidence>
<evidence type="ECO:0000259" key="1">
    <source>
        <dbReference type="PROSITE" id="PS50235"/>
    </source>
</evidence>
<proteinExistence type="predicted"/>
<dbReference type="CDD" id="cd02257">
    <property type="entry name" value="Peptidase_C19"/>
    <property type="match status" value="1"/>
</dbReference>
<dbReference type="SUPFAM" id="SSF143791">
    <property type="entry name" value="DUSP-like"/>
    <property type="match status" value="1"/>
</dbReference>
<dbReference type="InterPro" id="IPR038765">
    <property type="entry name" value="Papain-like_cys_pep_sf"/>
</dbReference>
<dbReference type="Proteomes" id="UP000187209">
    <property type="component" value="Unassembled WGS sequence"/>
</dbReference>
<dbReference type="AlphaFoldDB" id="A0A1R2B5S6"/>
<reference evidence="3 4" key="1">
    <citation type="submission" date="2016-11" db="EMBL/GenBank/DDBJ databases">
        <title>The macronuclear genome of Stentor coeruleus: a giant cell with tiny introns.</title>
        <authorList>
            <person name="Slabodnick M."/>
            <person name="Ruby J.G."/>
            <person name="Reiff S.B."/>
            <person name="Swart E.C."/>
            <person name="Gosai S."/>
            <person name="Prabakaran S."/>
            <person name="Witkowska E."/>
            <person name="Larue G.E."/>
            <person name="Fisher S."/>
            <person name="Freeman R.M."/>
            <person name="Gunawardena J."/>
            <person name="Chu W."/>
            <person name="Stover N.A."/>
            <person name="Gregory B.D."/>
            <person name="Nowacki M."/>
            <person name="Derisi J."/>
            <person name="Roy S.W."/>
            <person name="Marshall W.F."/>
            <person name="Sood P."/>
        </authorList>
    </citation>
    <scope>NUCLEOTIDE SEQUENCE [LARGE SCALE GENOMIC DNA]</scope>
    <source>
        <strain evidence="3">WM001</strain>
    </source>
</reference>
<evidence type="ECO:0000259" key="2">
    <source>
        <dbReference type="PROSITE" id="PS51283"/>
    </source>
</evidence>
<dbReference type="PROSITE" id="PS51283">
    <property type="entry name" value="DUSP"/>
    <property type="match status" value="1"/>
</dbReference>
<organism evidence="3 4">
    <name type="scientific">Stentor coeruleus</name>
    <dbReference type="NCBI Taxonomy" id="5963"/>
    <lineage>
        <taxon>Eukaryota</taxon>
        <taxon>Sar</taxon>
        <taxon>Alveolata</taxon>
        <taxon>Ciliophora</taxon>
        <taxon>Postciliodesmatophora</taxon>
        <taxon>Heterotrichea</taxon>
        <taxon>Heterotrichida</taxon>
        <taxon>Stentoridae</taxon>
        <taxon>Stentor</taxon>
    </lineage>
</organism>
<dbReference type="InterPro" id="IPR006615">
    <property type="entry name" value="Pept_C19_DUSP"/>
</dbReference>
<dbReference type="EMBL" id="MPUH01000926">
    <property type="protein sequence ID" value="OMJ72144.1"/>
    <property type="molecule type" value="Genomic_DNA"/>
</dbReference>
<evidence type="ECO:0000313" key="3">
    <source>
        <dbReference type="EMBL" id="OMJ72144.1"/>
    </source>
</evidence>
<dbReference type="InterPro" id="IPR028889">
    <property type="entry name" value="USP"/>
</dbReference>
<feature type="domain" description="USP" evidence="1">
    <location>
        <begin position="192"/>
        <end position="450"/>
    </location>
</feature>
<dbReference type="SUPFAM" id="SSF54001">
    <property type="entry name" value="Cysteine proteinases"/>
    <property type="match status" value="1"/>
</dbReference>
<dbReference type="InterPro" id="IPR001394">
    <property type="entry name" value="Peptidase_C19_UCH"/>
</dbReference>
<dbReference type="Gene3D" id="3.90.70.10">
    <property type="entry name" value="Cysteine proteinases"/>
    <property type="match status" value="1"/>
</dbReference>
<dbReference type="InterPro" id="IPR035927">
    <property type="entry name" value="DUSP-like_sf"/>
</dbReference>
<feature type="domain" description="DUSP" evidence="2">
    <location>
        <begin position="1"/>
        <end position="126"/>
    </location>
</feature>
<dbReference type="Pfam" id="PF00443">
    <property type="entry name" value="UCH"/>
    <property type="match status" value="1"/>
</dbReference>
<keyword evidence="4" id="KW-1185">Reference proteome</keyword>
<dbReference type="Pfam" id="PF06337">
    <property type="entry name" value="DUSP"/>
    <property type="match status" value="1"/>
</dbReference>
<dbReference type="GO" id="GO:0016579">
    <property type="term" value="P:protein deubiquitination"/>
    <property type="evidence" value="ECO:0007669"/>
    <property type="project" value="InterPro"/>
</dbReference>
<comment type="caution">
    <text evidence="3">The sequence shown here is derived from an EMBL/GenBank/DDBJ whole genome shotgun (WGS) entry which is preliminary data.</text>
</comment>